<comment type="pathway">
    <text evidence="2">Metabolic intermediate biosynthesis; 5-phospho-alpha-D-ribose 1-diphosphate biosynthesis; 5-phospho-alpha-D-ribose 1-diphosphate from D-ribose 5-phosphate (route I): step 1/1.</text>
</comment>
<dbReference type="Proteomes" id="UP000238350">
    <property type="component" value="Unassembled WGS sequence"/>
</dbReference>
<dbReference type="AlphaFoldDB" id="A0A2T0FNK0"/>
<keyword evidence="16" id="KW-1185">Reference proteome</keyword>
<dbReference type="PANTHER" id="PTHR10210">
    <property type="entry name" value="RIBOSE-PHOSPHATE DIPHOSPHOKINASE FAMILY MEMBER"/>
    <property type="match status" value="1"/>
</dbReference>
<dbReference type="GO" id="GO:0005737">
    <property type="term" value="C:cytoplasm"/>
    <property type="evidence" value="ECO:0007669"/>
    <property type="project" value="UniProtKB-SubCell"/>
</dbReference>
<feature type="domain" description="Ribose-phosphate pyrophosphokinase N-terminal" evidence="14">
    <location>
        <begin position="5"/>
        <end position="99"/>
    </location>
</feature>
<keyword evidence="10" id="KW-0067">ATP-binding</keyword>
<dbReference type="RefSeq" id="XP_024666516.1">
    <property type="nucleotide sequence ID" value="XM_024810748.1"/>
</dbReference>
<dbReference type="Pfam" id="PF14572">
    <property type="entry name" value="Pribosyl_synth"/>
    <property type="match status" value="1"/>
</dbReference>
<dbReference type="GO" id="GO:0005524">
    <property type="term" value="F:ATP binding"/>
    <property type="evidence" value="ECO:0007669"/>
    <property type="project" value="UniProtKB-KW"/>
</dbReference>
<dbReference type="InterPro" id="IPR029057">
    <property type="entry name" value="PRTase-like"/>
</dbReference>
<evidence type="ECO:0000256" key="5">
    <source>
        <dbReference type="ARBA" id="ARBA00022679"/>
    </source>
</evidence>
<organism evidence="15 16">
    <name type="scientific">Wickerhamiella sorbophila</name>
    <dbReference type="NCBI Taxonomy" id="45607"/>
    <lineage>
        <taxon>Eukaryota</taxon>
        <taxon>Fungi</taxon>
        <taxon>Dikarya</taxon>
        <taxon>Ascomycota</taxon>
        <taxon>Saccharomycotina</taxon>
        <taxon>Dipodascomycetes</taxon>
        <taxon>Dipodascales</taxon>
        <taxon>Trichomonascaceae</taxon>
        <taxon>Wickerhamiella</taxon>
    </lineage>
</organism>
<dbReference type="STRING" id="45607.A0A2T0FNK0"/>
<evidence type="ECO:0000256" key="11">
    <source>
        <dbReference type="ARBA" id="ARBA00022842"/>
    </source>
</evidence>
<dbReference type="FunFam" id="3.40.50.2020:FF:000005">
    <property type="entry name" value="Ribose-phosphate pyrophosphokinase 1"/>
    <property type="match status" value="1"/>
</dbReference>
<evidence type="ECO:0000256" key="2">
    <source>
        <dbReference type="ARBA" id="ARBA00004996"/>
    </source>
</evidence>
<comment type="caution">
    <text evidence="15">The sequence shown here is derived from an EMBL/GenBank/DDBJ whole genome shotgun (WGS) entry which is preliminary data.</text>
</comment>
<reference evidence="15 16" key="1">
    <citation type="submission" date="2017-04" db="EMBL/GenBank/DDBJ databases">
        <title>Genome sequencing of [Candida] sorbophila.</title>
        <authorList>
            <person name="Ahn J.O."/>
        </authorList>
    </citation>
    <scope>NUCLEOTIDE SEQUENCE [LARGE SCALE GENOMIC DNA]</scope>
    <source>
        <strain evidence="15 16">DS02</strain>
    </source>
</reference>
<dbReference type="InterPro" id="IPR029099">
    <property type="entry name" value="Pribosyltran_N"/>
</dbReference>
<dbReference type="GO" id="GO:0000287">
    <property type="term" value="F:magnesium ion binding"/>
    <property type="evidence" value="ECO:0007669"/>
    <property type="project" value="InterPro"/>
</dbReference>
<accession>A0A2T0FNK0</accession>
<dbReference type="InterPro" id="IPR000836">
    <property type="entry name" value="PRTase_dom"/>
</dbReference>
<proteinExistence type="inferred from homology"/>
<comment type="similarity">
    <text evidence="3">Belongs to the ribose-phosphate pyrophosphokinase family.</text>
</comment>
<gene>
    <name evidence="15" type="ORF">B9G98_04191</name>
</gene>
<dbReference type="GeneID" id="36517939"/>
<dbReference type="GO" id="GO:0016301">
    <property type="term" value="F:kinase activity"/>
    <property type="evidence" value="ECO:0007669"/>
    <property type="project" value="UniProtKB-KW"/>
</dbReference>
<dbReference type="CDD" id="cd06223">
    <property type="entry name" value="PRTases_typeI"/>
    <property type="match status" value="1"/>
</dbReference>
<evidence type="ECO:0000256" key="8">
    <source>
        <dbReference type="ARBA" id="ARBA00022741"/>
    </source>
</evidence>
<dbReference type="PANTHER" id="PTHR10210:SF36">
    <property type="entry name" value="RIBOSE-PHOSPHATE PYROPHOSPHOKINASE 5"/>
    <property type="match status" value="1"/>
</dbReference>
<evidence type="ECO:0000256" key="7">
    <source>
        <dbReference type="ARBA" id="ARBA00022727"/>
    </source>
</evidence>
<dbReference type="InterPro" id="IPR005946">
    <property type="entry name" value="Rib-P_diPkinase"/>
</dbReference>
<evidence type="ECO:0000256" key="10">
    <source>
        <dbReference type="ARBA" id="ARBA00022840"/>
    </source>
</evidence>
<evidence type="ECO:0000256" key="4">
    <source>
        <dbReference type="ARBA" id="ARBA00013247"/>
    </source>
</evidence>
<dbReference type="NCBIfam" id="TIGR01251">
    <property type="entry name" value="ribP_PPkin"/>
    <property type="match status" value="1"/>
</dbReference>
<evidence type="ECO:0000256" key="6">
    <source>
        <dbReference type="ARBA" id="ARBA00022723"/>
    </source>
</evidence>
<keyword evidence="5" id="KW-0808">Transferase</keyword>
<evidence type="ECO:0000256" key="9">
    <source>
        <dbReference type="ARBA" id="ARBA00022777"/>
    </source>
</evidence>
<dbReference type="SMART" id="SM01400">
    <property type="entry name" value="Pribosyltran_N"/>
    <property type="match status" value="1"/>
</dbReference>
<keyword evidence="8" id="KW-0547">Nucleotide-binding</keyword>
<keyword evidence="6" id="KW-0479">Metal-binding</keyword>
<evidence type="ECO:0000256" key="12">
    <source>
        <dbReference type="ARBA" id="ARBA00049535"/>
    </source>
</evidence>
<dbReference type="GO" id="GO:0004749">
    <property type="term" value="F:ribose phosphate diphosphokinase activity"/>
    <property type="evidence" value="ECO:0007669"/>
    <property type="project" value="UniProtKB-EC"/>
</dbReference>
<dbReference type="OrthoDB" id="413572at2759"/>
<evidence type="ECO:0000256" key="1">
    <source>
        <dbReference type="ARBA" id="ARBA00004496"/>
    </source>
</evidence>
<dbReference type="SUPFAM" id="SSF53271">
    <property type="entry name" value="PRTase-like"/>
    <property type="match status" value="2"/>
</dbReference>
<protein>
    <recommendedName>
        <fullName evidence="4">ribose-phosphate diphosphokinase</fullName>
        <ecNumber evidence="4">2.7.6.1</ecNumber>
    </recommendedName>
</protein>
<evidence type="ECO:0000256" key="13">
    <source>
        <dbReference type="SAM" id="MobiDB-lite"/>
    </source>
</evidence>
<dbReference type="EC" id="2.7.6.1" evidence="4"/>
<dbReference type="Gene3D" id="3.40.50.2020">
    <property type="match status" value="3"/>
</dbReference>
<evidence type="ECO:0000256" key="3">
    <source>
        <dbReference type="ARBA" id="ARBA00006478"/>
    </source>
</evidence>
<keyword evidence="9 15" id="KW-0418">Kinase</keyword>
<sequence length="397" mass="43399">MRDSVILGGNSHPELLQRICRDLDVQPAEIHSSLFANGETNVSIAESVREKTVYVVQSACGEVNDAFMELLIMISACKAASAKSVVAVMPLFPYSRQLNLRDVLNVSSKEASKIAQQQQPFETPLAKKPPPRLGDLAQPPITPVRTNIGMSISPVRPCFNRQLSVVAPPKEENVEPQYNPGFKCWMANPGELMARLLTTAGADRIITMDLHDPQYQGFFDIPVDNLYGRPLLEQYIATKIPDWRHAVIVSPDAGGAKRATSIADHLGMDFALIHKDGRNNATLLVGDVAGKVVILLDDLVDSGKTMTRAAKVVKDHGATMVYGICTHGVFSGDALHRLKKSINCFVTTNSVPQHENQAEFGEWIQVVDVAHVLAEAIRRIHNGESISMLFDHAVGVV</sequence>
<dbReference type="GO" id="GO:0006015">
    <property type="term" value="P:5-phosphoribose 1-diphosphate biosynthetic process"/>
    <property type="evidence" value="ECO:0007669"/>
    <property type="project" value="TreeGrafter"/>
</dbReference>
<keyword evidence="7" id="KW-0545">Nucleotide biosynthesis</keyword>
<dbReference type="GO" id="GO:0002189">
    <property type="term" value="C:ribose phosphate diphosphokinase complex"/>
    <property type="evidence" value="ECO:0007669"/>
    <property type="project" value="TreeGrafter"/>
</dbReference>
<evidence type="ECO:0000313" key="15">
    <source>
        <dbReference type="EMBL" id="PRT56571.1"/>
    </source>
</evidence>
<dbReference type="Pfam" id="PF13793">
    <property type="entry name" value="Pribosyltran_N"/>
    <property type="match status" value="1"/>
</dbReference>
<evidence type="ECO:0000313" key="16">
    <source>
        <dbReference type="Proteomes" id="UP000238350"/>
    </source>
</evidence>
<comment type="catalytic activity">
    <reaction evidence="12">
        <text>D-ribose 5-phosphate + ATP = 5-phospho-alpha-D-ribose 1-diphosphate + AMP + H(+)</text>
        <dbReference type="Rhea" id="RHEA:15609"/>
        <dbReference type="ChEBI" id="CHEBI:15378"/>
        <dbReference type="ChEBI" id="CHEBI:30616"/>
        <dbReference type="ChEBI" id="CHEBI:58017"/>
        <dbReference type="ChEBI" id="CHEBI:78346"/>
        <dbReference type="ChEBI" id="CHEBI:456215"/>
        <dbReference type="EC" id="2.7.6.1"/>
    </reaction>
</comment>
<evidence type="ECO:0000259" key="14">
    <source>
        <dbReference type="Pfam" id="PF13793"/>
    </source>
</evidence>
<dbReference type="GO" id="GO:0006164">
    <property type="term" value="P:purine nucleotide biosynthetic process"/>
    <property type="evidence" value="ECO:0007669"/>
    <property type="project" value="TreeGrafter"/>
</dbReference>
<dbReference type="EMBL" id="NDIQ01000022">
    <property type="protein sequence ID" value="PRT56571.1"/>
    <property type="molecule type" value="Genomic_DNA"/>
</dbReference>
<feature type="region of interest" description="Disordered" evidence="13">
    <location>
        <begin position="115"/>
        <end position="140"/>
    </location>
</feature>
<keyword evidence="11" id="KW-0460">Magnesium</keyword>
<name>A0A2T0FNK0_9ASCO</name>
<dbReference type="FunFam" id="3.40.50.2020:FF:000014">
    <property type="entry name" value="Ribose-phosphate pyrophosphokinase 1"/>
    <property type="match status" value="2"/>
</dbReference>
<comment type="subcellular location">
    <subcellularLocation>
        <location evidence="1">Cytoplasm</location>
    </subcellularLocation>
</comment>